<dbReference type="Proteomes" id="UP000749471">
    <property type="component" value="Unassembled WGS sequence"/>
</dbReference>
<dbReference type="NCBIfam" id="TIGR02887">
    <property type="entry name" value="spore_ger_x_C"/>
    <property type="match status" value="1"/>
</dbReference>
<gene>
    <name evidence="10" type="ORF">KQI42_19280</name>
</gene>
<keyword evidence="6" id="KW-0564">Palmitate</keyword>
<dbReference type="InterPro" id="IPR057336">
    <property type="entry name" value="GerAC_N"/>
</dbReference>
<protein>
    <submittedName>
        <fullName evidence="10">Ger(X)C family spore germination protein</fullName>
    </submittedName>
</protein>
<evidence type="ECO:0000313" key="10">
    <source>
        <dbReference type="EMBL" id="MBU5440139.1"/>
    </source>
</evidence>
<keyword evidence="11" id="KW-1185">Reference proteome</keyword>
<evidence type="ECO:0000259" key="8">
    <source>
        <dbReference type="Pfam" id="PF05504"/>
    </source>
</evidence>
<dbReference type="EMBL" id="JAHLPM010000026">
    <property type="protein sequence ID" value="MBU5440139.1"/>
    <property type="molecule type" value="Genomic_DNA"/>
</dbReference>
<feature type="domain" description="Spore germination protein N-terminal" evidence="9">
    <location>
        <begin position="24"/>
        <end position="196"/>
    </location>
</feature>
<proteinExistence type="inferred from homology"/>
<feature type="domain" description="Spore germination GerAC-like C-terminal" evidence="8">
    <location>
        <begin position="209"/>
        <end position="375"/>
    </location>
</feature>
<keyword evidence="4" id="KW-0732">Signal</keyword>
<keyword evidence="7" id="KW-0449">Lipoprotein</keyword>
<evidence type="ECO:0000256" key="6">
    <source>
        <dbReference type="ARBA" id="ARBA00023139"/>
    </source>
</evidence>
<evidence type="ECO:0000256" key="3">
    <source>
        <dbReference type="ARBA" id="ARBA00022544"/>
    </source>
</evidence>
<name>A0ABS6ED29_9FIRM</name>
<evidence type="ECO:0000313" key="11">
    <source>
        <dbReference type="Proteomes" id="UP000749471"/>
    </source>
</evidence>
<dbReference type="Pfam" id="PF05504">
    <property type="entry name" value="Spore_GerAC"/>
    <property type="match status" value="1"/>
</dbReference>
<comment type="subcellular location">
    <subcellularLocation>
        <location evidence="1">Membrane</location>
        <topology evidence="1">Lipid-anchor</topology>
    </subcellularLocation>
</comment>
<evidence type="ECO:0000259" key="9">
    <source>
        <dbReference type="Pfam" id="PF25198"/>
    </source>
</evidence>
<comment type="caution">
    <text evidence="10">The sequence shown here is derived from an EMBL/GenBank/DDBJ whole genome shotgun (WGS) entry which is preliminary data.</text>
</comment>
<dbReference type="Pfam" id="PF25198">
    <property type="entry name" value="Spore_GerAC_N"/>
    <property type="match status" value="1"/>
</dbReference>
<organism evidence="10 11">
    <name type="scientific">Tissierella simiarum</name>
    <dbReference type="NCBI Taxonomy" id="2841534"/>
    <lineage>
        <taxon>Bacteria</taxon>
        <taxon>Bacillati</taxon>
        <taxon>Bacillota</taxon>
        <taxon>Tissierellia</taxon>
        <taxon>Tissierellales</taxon>
        <taxon>Tissierellaceae</taxon>
        <taxon>Tissierella</taxon>
    </lineage>
</organism>
<dbReference type="PROSITE" id="PS51257">
    <property type="entry name" value="PROKAR_LIPOPROTEIN"/>
    <property type="match status" value="1"/>
</dbReference>
<evidence type="ECO:0000256" key="1">
    <source>
        <dbReference type="ARBA" id="ARBA00004635"/>
    </source>
</evidence>
<dbReference type="PANTHER" id="PTHR35789:SF1">
    <property type="entry name" value="SPORE GERMINATION PROTEIN B3"/>
    <property type="match status" value="1"/>
</dbReference>
<evidence type="ECO:0000256" key="5">
    <source>
        <dbReference type="ARBA" id="ARBA00023136"/>
    </source>
</evidence>
<evidence type="ECO:0000256" key="7">
    <source>
        <dbReference type="ARBA" id="ARBA00023288"/>
    </source>
</evidence>
<evidence type="ECO:0000256" key="4">
    <source>
        <dbReference type="ARBA" id="ARBA00022729"/>
    </source>
</evidence>
<sequence length="385" mass="43556">MNKSFILLFVIIITSTFLLTGCWNYNEVEKLAIVSGVAIDKNEKDNKFELTAEVIDLKSTQVGGRFNSQRIQSDGDTILDAIRNMIKISAKKLYWSHATTFILSENVAKEGILPVLDFIARDKEPRLSINIFVSKEKTAAELLSQQSISTEIRSFEMDYMLLANDSLSKVPEVQVYEFMNDLSNQGISPVLPTLEITLNEGKRTAELGGTAVFKKDKLAGFLTLEDTKFLLFVKDKIKGGLLIVNDKEGESPHVVTLEIFKNKTKIIPNYSNGQLSIDIRTRTDVSIAEEDTTKNYIDEKGRAELRKKAEKYLERNIERVIKQAQQEFDSDIFGFGNTIMRKRPDLWKEIGKQWGSIFPELKINVDADIHIKSSGHILKPIQVGD</sequence>
<dbReference type="RefSeq" id="WP_216522135.1">
    <property type="nucleotide sequence ID" value="NZ_JAHLPM010000026.1"/>
</dbReference>
<keyword evidence="3" id="KW-0309">Germination</keyword>
<comment type="similarity">
    <text evidence="2">Belongs to the GerABKC lipoprotein family.</text>
</comment>
<keyword evidence="5" id="KW-0472">Membrane</keyword>
<dbReference type="PANTHER" id="PTHR35789">
    <property type="entry name" value="SPORE GERMINATION PROTEIN B3"/>
    <property type="match status" value="1"/>
</dbReference>
<evidence type="ECO:0000256" key="2">
    <source>
        <dbReference type="ARBA" id="ARBA00007886"/>
    </source>
</evidence>
<dbReference type="InterPro" id="IPR046953">
    <property type="entry name" value="Spore_GerAC-like_C"/>
</dbReference>
<reference evidence="10 11" key="1">
    <citation type="submission" date="2021-06" db="EMBL/GenBank/DDBJ databases">
        <authorList>
            <person name="Sun Q."/>
            <person name="Li D."/>
        </authorList>
    </citation>
    <scope>NUCLEOTIDE SEQUENCE [LARGE SCALE GENOMIC DNA]</scope>
    <source>
        <strain evidence="10 11">MSJ-40</strain>
    </source>
</reference>
<accession>A0ABS6ED29</accession>
<dbReference type="InterPro" id="IPR008844">
    <property type="entry name" value="Spore_GerAC-like"/>
</dbReference>